<sequence length="223" mass="24809">MLGLIAEITLLFIVYVTGVRLLGKSALAQLTAHDFGAIFFLAYVLFGSIDVKGISQGLAGGITVIILYLTISKLTLINKLNKYLIGDSTYLIKHGKIMSHNLKKSRYTLMELLSTIRTAGYFDISDIDYALLEPNGEISILPKKDKTFVTPSHLDIDVSDPGLPIIVIIEGKIQHNHLDSLNKDVAWLENELKQKGFDHTDGIFLATVRDKDLNLNVYSEQNF</sequence>
<gene>
    <name evidence="9" type="ORF">E3U55_04360</name>
</gene>
<feature type="transmembrane region" description="Helical" evidence="7">
    <location>
        <begin position="57"/>
        <end position="76"/>
    </location>
</feature>
<name>A0A4Y8ITL9_9BACI</name>
<evidence type="ECO:0000313" key="10">
    <source>
        <dbReference type="Proteomes" id="UP000297975"/>
    </source>
</evidence>
<comment type="similarity">
    <text evidence="2">Belongs to the UPF0702 family.</text>
</comment>
<reference evidence="9 10" key="1">
    <citation type="submission" date="2019-03" db="EMBL/GenBank/DDBJ databases">
        <authorList>
            <person name="He R.-H."/>
        </authorList>
    </citation>
    <scope>NUCLEOTIDE SEQUENCE [LARGE SCALE GENOMIC DNA]</scope>
    <source>
        <strain evidence="10">SH 714</strain>
    </source>
</reference>
<dbReference type="Pfam" id="PF04239">
    <property type="entry name" value="DUF421"/>
    <property type="match status" value="1"/>
</dbReference>
<dbReference type="Gene3D" id="3.30.240.20">
    <property type="entry name" value="bsu07140 like domains"/>
    <property type="match status" value="2"/>
</dbReference>
<evidence type="ECO:0000256" key="5">
    <source>
        <dbReference type="ARBA" id="ARBA00022989"/>
    </source>
</evidence>
<dbReference type="PANTHER" id="PTHR34582:SF5">
    <property type="entry name" value="UPF0702 TRANSMEMBRANE PROTEIN YETF"/>
    <property type="match status" value="1"/>
</dbReference>
<accession>A0A4Y8ITL9</accession>
<proteinExistence type="inferred from homology"/>
<evidence type="ECO:0000256" key="2">
    <source>
        <dbReference type="ARBA" id="ARBA00006448"/>
    </source>
</evidence>
<dbReference type="EMBL" id="SOPW01000003">
    <property type="protein sequence ID" value="TFB24051.1"/>
    <property type="molecule type" value="Genomic_DNA"/>
</dbReference>
<keyword evidence="5 7" id="KW-1133">Transmembrane helix</keyword>
<dbReference type="InterPro" id="IPR007353">
    <property type="entry name" value="DUF421"/>
</dbReference>
<dbReference type="GO" id="GO:0005886">
    <property type="term" value="C:plasma membrane"/>
    <property type="evidence" value="ECO:0007669"/>
    <property type="project" value="UniProtKB-SubCell"/>
</dbReference>
<protein>
    <submittedName>
        <fullName evidence="9">DUF421 domain-containing protein</fullName>
    </submittedName>
</protein>
<keyword evidence="3" id="KW-1003">Cell membrane</keyword>
<evidence type="ECO:0000256" key="7">
    <source>
        <dbReference type="SAM" id="Phobius"/>
    </source>
</evidence>
<evidence type="ECO:0000256" key="4">
    <source>
        <dbReference type="ARBA" id="ARBA00022692"/>
    </source>
</evidence>
<keyword evidence="6 7" id="KW-0472">Membrane</keyword>
<dbReference type="OrthoDB" id="9778331at2"/>
<keyword evidence="4 7" id="KW-0812">Transmembrane</keyword>
<evidence type="ECO:0000256" key="3">
    <source>
        <dbReference type="ARBA" id="ARBA00022475"/>
    </source>
</evidence>
<feature type="domain" description="YetF C-terminal" evidence="8">
    <location>
        <begin position="78"/>
        <end position="208"/>
    </location>
</feature>
<feature type="transmembrane region" description="Helical" evidence="7">
    <location>
        <begin position="6"/>
        <end position="23"/>
    </location>
</feature>
<dbReference type="RefSeq" id="WP_134339109.1">
    <property type="nucleotide sequence ID" value="NZ_SOPW01000003.1"/>
</dbReference>
<evidence type="ECO:0000313" key="9">
    <source>
        <dbReference type="EMBL" id="TFB24051.1"/>
    </source>
</evidence>
<dbReference type="InterPro" id="IPR023090">
    <property type="entry name" value="UPF0702_alpha/beta_dom_sf"/>
</dbReference>
<dbReference type="Proteomes" id="UP000297975">
    <property type="component" value="Unassembled WGS sequence"/>
</dbReference>
<evidence type="ECO:0000259" key="8">
    <source>
        <dbReference type="Pfam" id="PF04239"/>
    </source>
</evidence>
<evidence type="ECO:0000256" key="6">
    <source>
        <dbReference type="ARBA" id="ARBA00023136"/>
    </source>
</evidence>
<dbReference type="PANTHER" id="PTHR34582">
    <property type="entry name" value="UPF0702 TRANSMEMBRANE PROTEIN YCAP"/>
    <property type="match status" value="1"/>
</dbReference>
<comment type="caution">
    <text evidence="9">The sequence shown here is derived from an EMBL/GenBank/DDBJ whole genome shotgun (WGS) entry which is preliminary data.</text>
</comment>
<organism evidence="9 10">
    <name type="scientific">Filobacillus milosensis</name>
    <dbReference type="NCBI Taxonomy" id="94137"/>
    <lineage>
        <taxon>Bacteria</taxon>
        <taxon>Bacillati</taxon>
        <taxon>Bacillota</taxon>
        <taxon>Bacilli</taxon>
        <taxon>Bacillales</taxon>
        <taxon>Bacillaceae</taxon>
        <taxon>Filobacillus</taxon>
    </lineage>
</organism>
<evidence type="ECO:0000256" key="1">
    <source>
        <dbReference type="ARBA" id="ARBA00004651"/>
    </source>
</evidence>
<keyword evidence="10" id="KW-1185">Reference proteome</keyword>
<feature type="transmembrane region" description="Helical" evidence="7">
    <location>
        <begin position="35"/>
        <end position="51"/>
    </location>
</feature>
<dbReference type="AlphaFoldDB" id="A0A4Y8ITL9"/>
<comment type="subcellular location">
    <subcellularLocation>
        <location evidence="1">Cell membrane</location>
        <topology evidence="1">Multi-pass membrane protein</topology>
    </subcellularLocation>
</comment>